<name>A0A8C0K6H4_CANLU</name>
<evidence type="ECO:0000313" key="1">
    <source>
        <dbReference type="Ensembl" id="ENSCAFP00020010630.1"/>
    </source>
</evidence>
<dbReference type="AlphaFoldDB" id="A0A8C0K6H4"/>
<organism evidence="1 2">
    <name type="scientific">Canis lupus dingo</name>
    <name type="common">dingo</name>
    <dbReference type="NCBI Taxonomy" id="286419"/>
    <lineage>
        <taxon>Eukaryota</taxon>
        <taxon>Metazoa</taxon>
        <taxon>Chordata</taxon>
        <taxon>Craniata</taxon>
        <taxon>Vertebrata</taxon>
        <taxon>Euteleostomi</taxon>
        <taxon>Mammalia</taxon>
        <taxon>Eutheria</taxon>
        <taxon>Laurasiatheria</taxon>
        <taxon>Carnivora</taxon>
        <taxon>Caniformia</taxon>
        <taxon>Canidae</taxon>
        <taxon>Canis</taxon>
    </lineage>
</organism>
<evidence type="ECO:0000313" key="2">
    <source>
        <dbReference type="Proteomes" id="UP000694391"/>
    </source>
</evidence>
<protein>
    <submittedName>
        <fullName evidence="1">Uncharacterized protein</fullName>
    </submittedName>
</protein>
<proteinExistence type="predicted"/>
<reference evidence="1" key="1">
    <citation type="submission" date="2025-08" db="UniProtKB">
        <authorList>
            <consortium name="Ensembl"/>
        </authorList>
    </citation>
    <scope>IDENTIFICATION</scope>
</reference>
<sequence length="56" mass="6400">MGFLLNSQSQIGKNQYLTNESISVVCWITSAQNFHSHMIDCDSYTVIIFILDCWPS</sequence>
<accession>A0A8C0K6H4</accession>
<dbReference type="Ensembl" id="ENSCAFT00020012340.1">
    <property type="protein sequence ID" value="ENSCAFP00020010630.1"/>
    <property type="gene ID" value="ENSCAFG00020008615.1"/>
</dbReference>
<dbReference type="GeneTree" id="ENSGT00950000185721"/>
<keyword evidence="2" id="KW-1185">Reference proteome</keyword>
<reference evidence="1" key="2">
    <citation type="submission" date="2025-09" db="UniProtKB">
        <authorList>
            <consortium name="Ensembl"/>
        </authorList>
    </citation>
    <scope>IDENTIFICATION</scope>
</reference>
<dbReference type="Proteomes" id="UP000694391">
    <property type="component" value="Unplaced"/>
</dbReference>